<evidence type="ECO:0000256" key="8">
    <source>
        <dbReference type="RuleBase" id="RU363041"/>
    </source>
</evidence>
<evidence type="ECO:0000256" key="4">
    <source>
        <dbReference type="ARBA" id="ARBA00022475"/>
    </source>
</evidence>
<dbReference type="AlphaFoldDB" id="A0A212KIG4"/>
<protein>
    <recommendedName>
        <fullName evidence="8">Probable membrane transporter protein</fullName>
    </recommendedName>
</protein>
<comment type="subcellular location">
    <subcellularLocation>
        <location evidence="1 8">Cell membrane</location>
        <topology evidence="1 8">Multi-pass membrane protein</topology>
    </subcellularLocation>
</comment>
<feature type="transmembrane region" description="Helical" evidence="8">
    <location>
        <begin position="104"/>
        <end position="124"/>
    </location>
</feature>
<feature type="transmembrane region" description="Helical" evidence="8">
    <location>
        <begin position="171"/>
        <end position="193"/>
    </location>
</feature>
<dbReference type="InterPro" id="IPR002781">
    <property type="entry name" value="TM_pro_TauE-like"/>
</dbReference>
<feature type="transmembrane region" description="Helical" evidence="8">
    <location>
        <begin position="230"/>
        <end position="247"/>
    </location>
</feature>
<keyword evidence="4 8" id="KW-1003">Cell membrane</keyword>
<name>A0A212KIG4_9PROT</name>
<dbReference type="InterPro" id="IPR052017">
    <property type="entry name" value="TSUP"/>
</dbReference>
<dbReference type="PANTHER" id="PTHR30269">
    <property type="entry name" value="TRANSMEMBRANE PROTEIN YFCA"/>
    <property type="match status" value="1"/>
</dbReference>
<feature type="transmembrane region" description="Helical" evidence="8">
    <location>
        <begin position="136"/>
        <end position="159"/>
    </location>
</feature>
<keyword evidence="3" id="KW-0813">Transport</keyword>
<feature type="transmembrane region" description="Helical" evidence="8">
    <location>
        <begin position="49"/>
        <end position="67"/>
    </location>
</feature>
<reference evidence="9" key="1">
    <citation type="submission" date="2016-04" db="EMBL/GenBank/DDBJ databases">
        <authorList>
            <person name="Evans L.H."/>
            <person name="Alamgir A."/>
            <person name="Owens N."/>
            <person name="Weber N.D."/>
            <person name="Virtaneva K."/>
            <person name="Barbian K."/>
            <person name="Babar A."/>
            <person name="Rosenke K."/>
        </authorList>
    </citation>
    <scope>NUCLEOTIDE SEQUENCE</scope>
    <source>
        <strain evidence="9">86</strain>
    </source>
</reference>
<feature type="transmembrane region" description="Helical" evidence="8">
    <location>
        <begin position="200"/>
        <end position="218"/>
    </location>
</feature>
<evidence type="ECO:0000256" key="3">
    <source>
        <dbReference type="ARBA" id="ARBA00022448"/>
    </source>
</evidence>
<keyword evidence="6 8" id="KW-1133">Transmembrane helix</keyword>
<gene>
    <name evidence="9" type="ORF">KL86APRO_20220</name>
</gene>
<organism evidence="9">
    <name type="scientific">uncultured Alphaproteobacteria bacterium</name>
    <dbReference type="NCBI Taxonomy" id="91750"/>
    <lineage>
        <taxon>Bacteria</taxon>
        <taxon>Pseudomonadati</taxon>
        <taxon>Pseudomonadota</taxon>
        <taxon>Alphaproteobacteria</taxon>
        <taxon>environmental samples</taxon>
    </lineage>
</organism>
<evidence type="ECO:0000256" key="2">
    <source>
        <dbReference type="ARBA" id="ARBA00009142"/>
    </source>
</evidence>
<dbReference type="PANTHER" id="PTHR30269:SF32">
    <property type="entry name" value="MEMBRANE TRANSPORTER PROTEIN-RELATED"/>
    <property type="match status" value="1"/>
</dbReference>
<accession>A0A212KIG4</accession>
<proteinExistence type="inferred from homology"/>
<keyword evidence="7 8" id="KW-0472">Membrane</keyword>
<dbReference type="GO" id="GO:0005886">
    <property type="term" value="C:plasma membrane"/>
    <property type="evidence" value="ECO:0007669"/>
    <property type="project" value="UniProtKB-SubCell"/>
</dbReference>
<dbReference type="EMBL" id="FLUO01000002">
    <property type="protein sequence ID" value="SBW11526.1"/>
    <property type="molecule type" value="Genomic_DNA"/>
</dbReference>
<evidence type="ECO:0000313" key="9">
    <source>
        <dbReference type="EMBL" id="SBW11526.1"/>
    </source>
</evidence>
<keyword evidence="5 8" id="KW-0812">Transmembrane</keyword>
<evidence type="ECO:0000256" key="7">
    <source>
        <dbReference type="ARBA" id="ARBA00023136"/>
    </source>
</evidence>
<feature type="transmembrane region" description="Helical" evidence="8">
    <location>
        <begin position="79"/>
        <end position="98"/>
    </location>
</feature>
<evidence type="ECO:0000256" key="6">
    <source>
        <dbReference type="ARBA" id="ARBA00022989"/>
    </source>
</evidence>
<evidence type="ECO:0000256" key="1">
    <source>
        <dbReference type="ARBA" id="ARBA00004651"/>
    </source>
</evidence>
<sequence length="252" mass="26466">MDLLQTLSAADVLILALAFGLGGFVKGVVGLGLPMIAVPLISTVLDPRTAIAAMILPIMGANFIQARQGGDMREIAYRFRWLLIPMVAGSIAGAAIITSVKLDHAALILGALVAIFALTTLLGWQPRLPTGVDRRLRPAVGLVSGVIGGMSSFFAPTVAPYLFTLGLDKNTFIRAMGVTFLIGEAPLFIGLAATGFAPPAIWALSAAGWATVGAFMTLGAKVRQRIPQKHFMTLVGAMLLIVGLNMIRRAAF</sequence>
<dbReference type="Pfam" id="PF01925">
    <property type="entry name" value="TauE"/>
    <property type="match status" value="1"/>
</dbReference>
<comment type="similarity">
    <text evidence="2 8">Belongs to the 4-toluene sulfonate uptake permease (TSUP) (TC 2.A.102) family.</text>
</comment>
<evidence type="ECO:0000256" key="5">
    <source>
        <dbReference type="ARBA" id="ARBA00022692"/>
    </source>
</evidence>
<feature type="transmembrane region" description="Helical" evidence="8">
    <location>
        <begin position="12"/>
        <end position="37"/>
    </location>
</feature>